<dbReference type="InterPro" id="IPR007138">
    <property type="entry name" value="ABM_dom"/>
</dbReference>
<dbReference type="RefSeq" id="WP_284342562.1">
    <property type="nucleotide sequence ID" value="NZ_BSNS01000023.1"/>
</dbReference>
<dbReference type="SUPFAM" id="SSF54909">
    <property type="entry name" value="Dimeric alpha+beta barrel"/>
    <property type="match status" value="1"/>
</dbReference>
<dbReference type="Proteomes" id="UP001156691">
    <property type="component" value="Unassembled WGS sequence"/>
</dbReference>
<dbReference type="InterPro" id="IPR011008">
    <property type="entry name" value="Dimeric_a/b-barrel"/>
</dbReference>
<gene>
    <name evidence="2" type="ORF">GCM10010862_44220</name>
</gene>
<accession>A0ABQ5WAQ6</accession>
<dbReference type="Gene3D" id="3.30.70.100">
    <property type="match status" value="1"/>
</dbReference>
<keyword evidence="3" id="KW-1185">Reference proteome</keyword>
<evidence type="ECO:0000259" key="1">
    <source>
        <dbReference type="Pfam" id="PF03992"/>
    </source>
</evidence>
<evidence type="ECO:0000313" key="3">
    <source>
        <dbReference type="Proteomes" id="UP001156691"/>
    </source>
</evidence>
<proteinExistence type="predicted"/>
<feature type="domain" description="ABM" evidence="1">
    <location>
        <begin position="7"/>
        <end position="69"/>
    </location>
</feature>
<dbReference type="EMBL" id="BSNS01000023">
    <property type="protein sequence ID" value="GLQ57163.1"/>
    <property type="molecule type" value="Genomic_DNA"/>
</dbReference>
<organism evidence="2 3">
    <name type="scientific">Devosia nitrariae</name>
    <dbReference type="NCBI Taxonomy" id="2071872"/>
    <lineage>
        <taxon>Bacteria</taxon>
        <taxon>Pseudomonadati</taxon>
        <taxon>Pseudomonadota</taxon>
        <taxon>Alphaproteobacteria</taxon>
        <taxon>Hyphomicrobiales</taxon>
        <taxon>Devosiaceae</taxon>
        <taxon>Devosia</taxon>
    </lineage>
</organism>
<comment type="caution">
    <text evidence="2">The sequence shown here is derived from an EMBL/GenBank/DDBJ whole genome shotgun (WGS) entry which is preliminary data.</text>
</comment>
<protein>
    <recommendedName>
        <fullName evidence="1">ABM domain-containing protein</fullName>
    </recommendedName>
</protein>
<sequence length="120" mass="13721">MDEIKGIARAKIRPGKLEEYKRLCEEAMEIVRTKDTGTLQYEIFFNEDESEAMVFERYRDIDAAMEHFAHIGHLMEPLMATATVTGEVLGRPDPKMQLGEGGPKLFTPWRVFQDLKSAAE</sequence>
<dbReference type="Pfam" id="PF03992">
    <property type="entry name" value="ABM"/>
    <property type="match status" value="1"/>
</dbReference>
<name>A0ABQ5WAQ6_9HYPH</name>
<evidence type="ECO:0000313" key="2">
    <source>
        <dbReference type="EMBL" id="GLQ57163.1"/>
    </source>
</evidence>
<reference evidence="3" key="1">
    <citation type="journal article" date="2019" name="Int. J. Syst. Evol. Microbiol.">
        <title>The Global Catalogue of Microorganisms (GCM) 10K type strain sequencing project: providing services to taxonomists for standard genome sequencing and annotation.</title>
        <authorList>
            <consortium name="The Broad Institute Genomics Platform"/>
            <consortium name="The Broad Institute Genome Sequencing Center for Infectious Disease"/>
            <person name="Wu L."/>
            <person name="Ma J."/>
        </authorList>
    </citation>
    <scope>NUCLEOTIDE SEQUENCE [LARGE SCALE GENOMIC DNA]</scope>
    <source>
        <strain evidence="3">NBRC 112416</strain>
    </source>
</reference>